<dbReference type="RefSeq" id="XP_056685308.1">
    <property type="nucleotide sequence ID" value="XM_056829330.1"/>
</dbReference>
<dbReference type="InterPro" id="IPR001810">
    <property type="entry name" value="F-box_dom"/>
</dbReference>
<dbReference type="SMART" id="SM00256">
    <property type="entry name" value="FBOX"/>
    <property type="match status" value="1"/>
</dbReference>
<reference evidence="3" key="2">
    <citation type="submission" date="2025-08" db="UniProtKB">
        <authorList>
            <consortium name="RefSeq"/>
        </authorList>
    </citation>
    <scope>IDENTIFICATION</scope>
    <source>
        <tissue evidence="3">Leaf</tissue>
    </source>
</reference>
<dbReference type="Proteomes" id="UP000813463">
    <property type="component" value="Chromosome 5"/>
</dbReference>
<reference evidence="2" key="1">
    <citation type="journal article" date="2021" name="Nat. Commun.">
        <title>Genomic analyses provide insights into spinach domestication and the genetic basis of agronomic traits.</title>
        <authorList>
            <person name="Cai X."/>
            <person name="Sun X."/>
            <person name="Xu C."/>
            <person name="Sun H."/>
            <person name="Wang X."/>
            <person name="Ge C."/>
            <person name="Zhang Z."/>
            <person name="Wang Q."/>
            <person name="Fei Z."/>
            <person name="Jiao C."/>
            <person name="Wang Q."/>
        </authorList>
    </citation>
    <scope>NUCLEOTIDE SEQUENCE [LARGE SCALE GENOMIC DNA]</scope>
    <source>
        <strain evidence="2">cv. Varoflay</strain>
    </source>
</reference>
<dbReference type="PANTHER" id="PTHR31672">
    <property type="entry name" value="BNACNNG10540D PROTEIN"/>
    <property type="match status" value="1"/>
</dbReference>
<dbReference type="Gene3D" id="1.20.1280.50">
    <property type="match status" value="1"/>
</dbReference>
<sequence length="217" mass="25084">MGSSKVLPPELCTEVLVRLPAKTLVRFRCVCKAWCSTIDAPDFLSMHLSLYKNNVDKNRFLVMKYSNGYNTLQVRRRDNFKISTSLLQEKMSGTTTVVLGYCNGLVLLSRKDDYGTIKLWNPSIQKFIVLPRCPGVRQIKAPIIGFVPSSHEYKVAAFSFSVEKLSVSISVYSVSDHLWRDKTAMIDFPLIFVQSMGYRKIYDYYIFDKWKIYYSHK</sequence>
<protein>
    <submittedName>
        <fullName evidence="3">F-box protein At3g16210</fullName>
    </submittedName>
</protein>
<accession>A0ABM3QPL3</accession>
<proteinExistence type="predicted"/>
<dbReference type="Pfam" id="PF00646">
    <property type="entry name" value="F-box"/>
    <property type="match status" value="1"/>
</dbReference>
<dbReference type="GeneID" id="130461300"/>
<evidence type="ECO:0000259" key="1">
    <source>
        <dbReference type="SMART" id="SM00256"/>
    </source>
</evidence>
<evidence type="ECO:0000313" key="2">
    <source>
        <dbReference type="Proteomes" id="UP000813463"/>
    </source>
</evidence>
<evidence type="ECO:0000313" key="3">
    <source>
        <dbReference type="RefSeq" id="XP_056685308.1"/>
    </source>
</evidence>
<dbReference type="InterPro" id="IPR013187">
    <property type="entry name" value="F-box-assoc_dom_typ3"/>
</dbReference>
<gene>
    <name evidence="3" type="primary">LOC130461300</name>
</gene>
<feature type="domain" description="F-box" evidence="1">
    <location>
        <begin position="7"/>
        <end position="47"/>
    </location>
</feature>
<keyword evidence="2" id="KW-1185">Reference proteome</keyword>
<name>A0ABM3QPL3_SPIOL</name>
<dbReference type="PANTHER" id="PTHR31672:SF13">
    <property type="entry name" value="F-BOX PROTEIN CPR30-LIKE"/>
    <property type="match status" value="1"/>
</dbReference>
<dbReference type="InterPro" id="IPR036047">
    <property type="entry name" value="F-box-like_dom_sf"/>
</dbReference>
<dbReference type="Pfam" id="PF08268">
    <property type="entry name" value="FBA_3"/>
    <property type="match status" value="1"/>
</dbReference>
<dbReference type="InterPro" id="IPR050796">
    <property type="entry name" value="SCF_F-box_component"/>
</dbReference>
<dbReference type="CDD" id="cd22157">
    <property type="entry name" value="F-box_AtFBW1-like"/>
    <property type="match status" value="1"/>
</dbReference>
<organism evidence="2 3">
    <name type="scientific">Spinacia oleracea</name>
    <name type="common">Spinach</name>
    <dbReference type="NCBI Taxonomy" id="3562"/>
    <lineage>
        <taxon>Eukaryota</taxon>
        <taxon>Viridiplantae</taxon>
        <taxon>Streptophyta</taxon>
        <taxon>Embryophyta</taxon>
        <taxon>Tracheophyta</taxon>
        <taxon>Spermatophyta</taxon>
        <taxon>Magnoliopsida</taxon>
        <taxon>eudicotyledons</taxon>
        <taxon>Gunneridae</taxon>
        <taxon>Pentapetalae</taxon>
        <taxon>Caryophyllales</taxon>
        <taxon>Chenopodiaceae</taxon>
        <taxon>Chenopodioideae</taxon>
        <taxon>Anserineae</taxon>
        <taxon>Spinacia</taxon>
    </lineage>
</organism>
<dbReference type="SUPFAM" id="SSF81383">
    <property type="entry name" value="F-box domain"/>
    <property type="match status" value="1"/>
</dbReference>